<dbReference type="EMBL" id="AKCV02000025">
    <property type="protein sequence ID" value="TMS57124.1"/>
    <property type="molecule type" value="Genomic_DNA"/>
</dbReference>
<comment type="caution">
    <text evidence="1">The sequence shown here is derived from an EMBL/GenBank/DDBJ whole genome shotgun (WGS) entry which is preliminary data.</text>
</comment>
<evidence type="ECO:0000313" key="2">
    <source>
        <dbReference type="Proteomes" id="UP000004277"/>
    </source>
</evidence>
<protein>
    <submittedName>
        <fullName evidence="1">Thiol:disulfide interchange protein DsbA/DsbL</fullName>
    </submittedName>
</protein>
<proteinExistence type="predicted"/>
<sequence>MKKFLAALLATLAASALLLPHSASAQGAAPVEGKQYKLLAKPQPTPPGKIEVIEFFWYGCVHCNAFAPTMKAWAARQKADVVVKRVPVAFGPEYMPHNKIYYTLDVMKKLDVMHEKVFHAIFVDRKEMLDPNEIADVMAKNGLDRKQFLDTFNSFPVVTSAQRAPGLVDAYGIQGTPSVVIQGKYLTSPSIAGGAAQATQTMDWLIDQIRKGKK</sequence>
<gene>
    <name evidence="1" type="ORF">MW7_014290</name>
</gene>
<evidence type="ECO:0000313" key="1">
    <source>
        <dbReference type="EMBL" id="TMS57124.1"/>
    </source>
</evidence>
<name>A0ACD3SLP6_9BURK</name>
<dbReference type="Proteomes" id="UP000004277">
    <property type="component" value="Unassembled WGS sequence"/>
</dbReference>
<accession>A0ACD3SLP6</accession>
<organism evidence="1 2">
    <name type="scientific">Imbroritus primus</name>
    <dbReference type="NCBI Taxonomy" id="3058603"/>
    <lineage>
        <taxon>Bacteria</taxon>
        <taxon>Pseudomonadati</taxon>
        <taxon>Pseudomonadota</taxon>
        <taxon>Betaproteobacteria</taxon>
        <taxon>Burkholderiales</taxon>
        <taxon>Burkholderiaceae</taxon>
        <taxon>Imbroritus</taxon>
    </lineage>
</organism>
<reference evidence="1" key="1">
    <citation type="submission" date="2019-05" db="EMBL/GenBank/DDBJ databases">
        <title>Revised genome assembly of Burkholderiaceae (previously Ralstonia) sp. PBA.</title>
        <authorList>
            <person name="Gan H.M."/>
        </authorList>
    </citation>
    <scope>NUCLEOTIDE SEQUENCE</scope>
    <source>
        <strain evidence="1">PBA</strain>
    </source>
</reference>
<keyword evidence="2" id="KW-1185">Reference proteome</keyword>